<organism evidence="2">
    <name type="scientific">Pithovirus LCPAC202</name>
    <dbReference type="NCBI Taxonomy" id="2506592"/>
    <lineage>
        <taxon>Viruses</taxon>
        <taxon>Pithoviruses</taxon>
    </lineage>
</organism>
<evidence type="ECO:0000313" key="2">
    <source>
        <dbReference type="EMBL" id="QBK91273.1"/>
    </source>
</evidence>
<evidence type="ECO:0000256" key="1">
    <source>
        <dbReference type="SAM" id="MobiDB-lite"/>
    </source>
</evidence>
<sequence>MESDHSLLNKTPYHITHPGDTEEIRKDAAKKEMRYPPLFMDHFSKGKCLLCEDSPKFSVTIQVHKSFKPHKLHIIIEKGGDYPIFEVYVCKNHTKAKSFSEFKNPDSPDKSYLILGSRALPKNENHSEIVSMTLTAPHSDKYAQCSNGKVGLNRTECDCGCFVGLYAFKGQEQMTMTVENEVIRESINGSYHKGIITSVGN</sequence>
<dbReference type="EMBL" id="MK500519">
    <property type="protein sequence ID" value="QBK91273.1"/>
    <property type="molecule type" value="Genomic_DNA"/>
</dbReference>
<name>A0A481Z5U6_9VIRU</name>
<feature type="region of interest" description="Disordered" evidence="1">
    <location>
        <begin position="1"/>
        <end position="22"/>
    </location>
</feature>
<proteinExistence type="predicted"/>
<accession>A0A481Z5U6</accession>
<reference evidence="2" key="1">
    <citation type="journal article" date="2019" name="MBio">
        <title>Virus Genomes from Deep Sea Sediments Expand the Ocean Megavirome and Support Independent Origins of Viral Gigantism.</title>
        <authorList>
            <person name="Backstrom D."/>
            <person name="Yutin N."/>
            <person name="Jorgensen S.L."/>
            <person name="Dharamshi J."/>
            <person name="Homa F."/>
            <person name="Zaremba-Niedwiedzka K."/>
            <person name="Spang A."/>
            <person name="Wolf Y.I."/>
            <person name="Koonin E.V."/>
            <person name="Ettema T.J."/>
        </authorList>
    </citation>
    <scope>NUCLEOTIDE SEQUENCE</scope>
</reference>
<protein>
    <submittedName>
        <fullName evidence="2">Uncharacterized protein</fullName>
    </submittedName>
</protein>
<gene>
    <name evidence="2" type="ORF">LCPAC202_02470</name>
</gene>